<keyword evidence="1" id="KW-0732">Signal</keyword>
<reference evidence="2 3" key="1">
    <citation type="submission" date="2015-04" db="EMBL/GenBank/DDBJ databases">
        <authorList>
            <consortium name="Pathogen Informatics"/>
        </authorList>
    </citation>
    <scope>NUCLEOTIDE SEQUENCE [LARGE SCALE GENOMIC DNA]</scope>
    <source>
        <strain evidence="2 3">SGS1</strain>
    </source>
</reference>
<accession>A0A1J1HGG3</accession>
<organism evidence="2 3">
    <name type="scientific">Plasmodium relictum</name>
    <dbReference type="NCBI Taxonomy" id="85471"/>
    <lineage>
        <taxon>Eukaryota</taxon>
        <taxon>Sar</taxon>
        <taxon>Alveolata</taxon>
        <taxon>Apicomplexa</taxon>
        <taxon>Aconoidasida</taxon>
        <taxon>Haemosporida</taxon>
        <taxon>Plasmodiidae</taxon>
        <taxon>Plasmodium</taxon>
        <taxon>Plasmodium (Haemamoeba)</taxon>
    </lineage>
</organism>
<dbReference type="VEuPathDB" id="PlasmoDB:PRELSG_1467800"/>
<dbReference type="EMBL" id="LN835309">
    <property type="protein sequence ID" value="CRH02941.1"/>
    <property type="molecule type" value="Genomic_DNA"/>
</dbReference>
<protein>
    <recommendedName>
        <fullName evidence="4">Tryptophan-rich antigen</fullName>
    </recommendedName>
</protein>
<dbReference type="RefSeq" id="XP_028535461.1">
    <property type="nucleotide sequence ID" value="XM_028679783.1"/>
</dbReference>
<feature type="chain" id="PRO_5012881989" description="Tryptophan-rich antigen" evidence="1">
    <location>
        <begin position="19"/>
        <end position="193"/>
    </location>
</feature>
<evidence type="ECO:0000313" key="3">
    <source>
        <dbReference type="Proteomes" id="UP000220158"/>
    </source>
</evidence>
<sequence>MFHFTLLLILLQFIFNQSNYIALESKFSKYHAKELAENSQMYMENDDMSTDNAFEQIIHDPFKVWENICSEETLVRCKDQVVRWYEWAEVCMIYKIDNAWGLNKWKTWCDILNNTLSEYNLDDYYEFMTIKFKFPTMEHFQKFFSYKKNIWNDIQKQIKNQWEDFLKNSIIEWSSNVKQCITEPPKNIKILRR</sequence>
<evidence type="ECO:0000256" key="1">
    <source>
        <dbReference type="SAM" id="SignalP"/>
    </source>
</evidence>
<proteinExistence type="predicted"/>
<gene>
    <name evidence="2" type="ORF">PRELSG_1467800</name>
</gene>
<dbReference type="Proteomes" id="UP000220158">
    <property type="component" value="Chromosome 14"/>
</dbReference>
<dbReference type="GeneID" id="39739110"/>
<dbReference type="AlphaFoldDB" id="A0A1J1HGG3"/>
<name>A0A1J1HGG3_PLARL</name>
<evidence type="ECO:0008006" key="4">
    <source>
        <dbReference type="Google" id="ProtNLM"/>
    </source>
</evidence>
<keyword evidence="3" id="KW-1185">Reference proteome</keyword>
<evidence type="ECO:0000313" key="2">
    <source>
        <dbReference type="EMBL" id="CRH02941.1"/>
    </source>
</evidence>
<feature type="signal peptide" evidence="1">
    <location>
        <begin position="1"/>
        <end position="18"/>
    </location>
</feature>
<dbReference type="KEGG" id="prel:PRELSG_1467800"/>